<name>A0ABR5TM14_9BACL</name>
<dbReference type="EMBL" id="LSDB01000021">
    <property type="protein sequence ID" value="KXB58112.1"/>
    <property type="molecule type" value="Genomic_DNA"/>
</dbReference>
<organism evidence="1 2">
    <name type="scientific">Gemelliphila asaccharolytica</name>
    <dbReference type="NCBI Taxonomy" id="502393"/>
    <lineage>
        <taxon>Bacteria</taxon>
        <taxon>Bacillati</taxon>
        <taxon>Bacillota</taxon>
        <taxon>Bacilli</taxon>
        <taxon>Bacillales</taxon>
        <taxon>Gemellaceae</taxon>
        <taxon>Gemelliphila</taxon>
    </lineage>
</organism>
<sequence length="51" mass="5714">MLSYIDGLFRLCQLYPPQLYLTIITNTGLLNSSIISPFSKTFIKTKEGTGD</sequence>
<keyword evidence="2" id="KW-1185">Reference proteome</keyword>
<evidence type="ECO:0000313" key="1">
    <source>
        <dbReference type="EMBL" id="KXB58112.1"/>
    </source>
</evidence>
<comment type="caution">
    <text evidence="1">The sequence shown here is derived from an EMBL/GenBank/DDBJ whole genome shotgun (WGS) entry which is preliminary data.</text>
</comment>
<accession>A0ABR5TM14</accession>
<dbReference type="Proteomes" id="UP000070467">
    <property type="component" value="Unassembled WGS sequence"/>
</dbReference>
<evidence type="ECO:0000313" key="2">
    <source>
        <dbReference type="Proteomes" id="UP000070467"/>
    </source>
</evidence>
<protein>
    <submittedName>
        <fullName evidence="1">Uncharacterized protein</fullName>
    </submittedName>
</protein>
<dbReference type="RefSeq" id="WP_157058045.1">
    <property type="nucleotide sequence ID" value="NZ_KQ959874.1"/>
</dbReference>
<proteinExistence type="predicted"/>
<reference evidence="1 2" key="1">
    <citation type="submission" date="2016-01" db="EMBL/GenBank/DDBJ databases">
        <authorList>
            <person name="Mitreva M."/>
            <person name="Pepin K.H."/>
            <person name="Mihindukulasuriya K.A."/>
            <person name="Fulton R."/>
            <person name="Fronick C."/>
            <person name="O'Laughlin M."/>
            <person name="Miner T."/>
            <person name="Herter B."/>
            <person name="Rosa B.A."/>
            <person name="Cordes M."/>
            <person name="Tomlinson C."/>
            <person name="Wollam A."/>
            <person name="Palsikar V.B."/>
            <person name="Mardis E.R."/>
            <person name="Wilson R.K."/>
        </authorList>
    </citation>
    <scope>NUCLEOTIDE SEQUENCE [LARGE SCALE GENOMIC DNA]</scope>
    <source>
        <strain evidence="1 2">KA00071</strain>
    </source>
</reference>
<gene>
    <name evidence="1" type="ORF">HMPREF1871_00622</name>
</gene>